<reference evidence="2 3" key="1">
    <citation type="submission" date="2022-11" db="EMBL/GenBank/DDBJ databases">
        <title>Genome Sequencing of Nocardia sp. ON39_IFM12276 and assembly.</title>
        <authorList>
            <person name="Shimojima M."/>
            <person name="Toyokawa M."/>
            <person name="Uesaka K."/>
        </authorList>
    </citation>
    <scope>NUCLEOTIDE SEQUENCE [LARGE SCALE GENOMIC DNA]</scope>
    <source>
        <strain evidence="2 3">IFM 12276</strain>
    </source>
</reference>
<keyword evidence="3" id="KW-1185">Reference proteome</keyword>
<evidence type="ECO:0000313" key="2">
    <source>
        <dbReference type="EMBL" id="BDT99353.1"/>
    </source>
</evidence>
<organism evidence="2 3">
    <name type="scientific">Nocardia sputorum</name>
    <dbReference type="NCBI Taxonomy" id="2984338"/>
    <lineage>
        <taxon>Bacteria</taxon>
        <taxon>Bacillati</taxon>
        <taxon>Actinomycetota</taxon>
        <taxon>Actinomycetes</taxon>
        <taxon>Mycobacteriales</taxon>
        <taxon>Nocardiaceae</taxon>
        <taxon>Nocardia</taxon>
    </lineage>
</organism>
<sequence>MRGIDNRGHVVGRQPSPQPLRAAEAADADRAFGQQGRTHATGERGHDLESSLAGSDVGQLPRFPGAAQKQNSQGWPLK</sequence>
<gene>
    <name evidence="2" type="ORF">IFM12276_23820</name>
</gene>
<proteinExistence type="predicted"/>
<feature type="region of interest" description="Disordered" evidence="1">
    <location>
        <begin position="1"/>
        <end position="78"/>
    </location>
</feature>
<dbReference type="EMBL" id="AP026978">
    <property type="protein sequence ID" value="BDT99353.1"/>
    <property type="molecule type" value="Genomic_DNA"/>
</dbReference>
<feature type="compositionally biased region" description="Polar residues" evidence="1">
    <location>
        <begin position="68"/>
        <end position="78"/>
    </location>
</feature>
<accession>A0ABM8CWK1</accession>
<protein>
    <submittedName>
        <fullName evidence="2">Uncharacterized protein</fullName>
    </submittedName>
</protein>
<name>A0ABM8CWK1_9NOCA</name>
<evidence type="ECO:0000256" key="1">
    <source>
        <dbReference type="SAM" id="MobiDB-lite"/>
    </source>
</evidence>
<feature type="compositionally biased region" description="Basic and acidic residues" evidence="1">
    <location>
        <begin position="40"/>
        <end position="49"/>
    </location>
</feature>
<dbReference type="Proteomes" id="UP001317870">
    <property type="component" value="Chromosome"/>
</dbReference>
<evidence type="ECO:0000313" key="3">
    <source>
        <dbReference type="Proteomes" id="UP001317870"/>
    </source>
</evidence>